<accession>A0A0G3GTL7</accession>
<proteinExistence type="predicted"/>
<evidence type="ECO:0000313" key="2">
    <source>
        <dbReference type="EMBL" id="AKK02898.1"/>
    </source>
</evidence>
<protein>
    <submittedName>
        <fullName evidence="2">Thioredoxin domain-containing protein</fullName>
    </submittedName>
</protein>
<dbReference type="GO" id="GO:0006950">
    <property type="term" value="P:response to stress"/>
    <property type="evidence" value="ECO:0007669"/>
    <property type="project" value="UniProtKB-ARBA"/>
</dbReference>
<gene>
    <name evidence="2" type="ORF">CEPID_05145</name>
</gene>
<sequence>MANFVPGAIDLAEVKARAEAKAAATASGGADIPTAITVTQENIETEVVGRSMQVPVIVLIGTARSEDSEALRLNLTNLAAQANRAWIFAYLDADATPHLAQALGVTGLPTVLALADGRPLADFQGGQPLEALQQWTVAVVNAVAGKLAGLPANDAEATPEDPRFAPANEALNRGDFDAAIAVYDAILAQEPANKEAKQARDNARLLGRLAGADRSVDAVAASDAAPGNVSLAFAAADALIARAEVDAAFDRLIALLPNNEVRDRLLELFSVFEPGDPRVKLARTKMASKLF</sequence>
<dbReference type="AlphaFoldDB" id="A0A0G3GTL7"/>
<dbReference type="Gene3D" id="1.25.40.10">
    <property type="entry name" value="Tetratricopeptide repeat domain"/>
    <property type="match status" value="1"/>
</dbReference>
<reference evidence="2 3" key="1">
    <citation type="submission" date="2015-05" db="EMBL/GenBank/DDBJ databases">
        <title>Complete genome sequence of Corynebacterium epidermidicanis DSM 45586, isolated from the skin of a dog suffering from pruritus.</title>
        <authorList>
            <person name="Ruckert C."/>
            <person name="Albersmeier A."/>
            <person name="Winkler A."/>
            <person name="Tauch A."/>
        </authorList>
    </citation>
    <scope>NUCLEOTIDE SEQUENCE [LARGE SCALE GENOMIC DNA]</scope>
    <source>
        <strain evidence="2 3">DSM 45586</strain>
    </source>
</reference>
<dbReference type="EMBL" id="CP011541">
    <property type="protein sequence ID" value="AKK02898.1"/>
    <property type="molecule type" value="Genomic_DNA"/>
</dbReference>
<dbReference type="Proteomes" id="UP000035368">
    <property type="component" value="Chromosome"/>
</dbReference>
<dbReference type="CDD" id="cd02956">
    <property type="entry name" value="ybbN"/>
    <property type="match status" value="1"/>
</dbReference>
<dbReference type="InterPro" id="IPR013766">
    <property type="entry name" value="Thioredoxin_domain"/>
</dbReference>
<dbReference type="Pfam" id="PF00085">
    <property type="entry name" value="Thioredoxin"/>
    <property type="match status" value="1"/>
</dbReference>
<dbReference type="Gene3D" id="3.40.30.10">
    <property type="entry name" value="Glutaredoxin"/>
    <property type="match status" value="1"/>
</dbReference>
<dbReference type="STRING" id="1050174.CEPID_05145"/>
<dbReference type="SUPFAM" id="SSF52833">
    <property type="entry name" value="Thioredoxin-like"/>
    <property type="match status" value="1"/>
</dbReference>
<dbReference type="Pfam" id="PF14561">
    <property type="entry name" value="TPR_20"/>
    <property type="match status" value="1"/>
</dbReference>
<name>A0A0G3GTL7_9CORY</name>
<organism evidence="2 3">
    <name type="scientific">Corynebacterium epidermidicanis</name>
    <dbReference type="NCBI Taxonomy" id="1050174"/>
    <lineage>
        <taxon>Bacteria</taxon>
        <taxon>Bacillati</taxon>
        <taxon>Actinomycetota</taxon>
        <taxon>Actinomycetes</taxon>
        <taxon>Mycobacteriales</taxon>
        <taxon>Corynebacteriaceae</taxon>
        <taxon>Corynebacterium</taxon>
    </lineage>
</organism>
<feature type="domain" description="Thioredoxin" evidence="1">
    <location>
        <begin position="75"/>
        <end position="135"/>
    </location>
</feature>
<evidence type="ECO:0000313" key="3">
    <source>
        <dbReference type="Proteomes" id="UP000035368"/>
    </source>
</evidence>
<dbReference type="KEGG" id="cei:CEPID_05145"/>
<dbReference type="InterPro" id="IPR036249">
    <property type="entry name" value="Thioredoxin-like_sf"/>
</dbReference>
<evidence type="ECO:0000259" key="1">
    <source>
        <dbReference type="Pfam" id="PF00085"/>
    </source>
</evidence>
<dbReference type="RefSeq" id="WP_047240014.1">
    <property type="nucleotide sequence ID" value="NZ_CP011541.1"/>
</dbReference>
<keyword evidence="3" id="KW-1185">Reference proteome</keyword>
<dbReference type="PATRIC" id="fig|1050174.4.peg.1042"/>
<dbReference type="InterPro" id="IPR011990">
    <property type="entry name" value="TPR-like_helical_dom_sf"/>
</dbReference>
<dbReference type="OrthoDB" id="5181746at2"/>